<protein>
    <submittedName>
        <fullName evidence="1">Uncharacterized protein</fullName>
    </submittedName>
</protein>
<accession>A0AAE1CS68</accession>
<dbReference type="Proteomes" id="UP001283361">
    <property type="component" value="Unassembled WGS sequence"/>
</dbReference>
<name>A0AAE1CS68_9GAST</name>
<evidence type="ECO:0000313" key="2">
    <source>
        <dbReference type="Proteomes" id="UP001283361"/>
    </source>
</evidence>
<gene>
    <name evidence="1" type="ORF">RRG08_055907</name>
</gene>
<reference evidence="1" key="1">
    <citation type="journal article" date="2023" name="G3 (Bethesda)">
        <title>A reference genome for the long-term kleptoplast-retaining sea slug Elysia crispata morphotype clarki.</title>
        <authorList>
            <person name="Eastman K.E."/>
            <person name="Pendleton A.L."/>
            <person name="Shaikh M.A."/>
            <person name="Suttiyut T."/>
            <person name="Ogas R."/>
            <person name="Tomko P."/>
            <person name="Gavelis G."/>
            <person name="Widhalm J.R."/>
            <person name="Wisecaver J.H."/>
        </authorList>
    </citation>
    <scope>NUCLEOTIDE SEQUENCE</scope>
    <source>
        <strain evidence="1">ECLA1</strain>
    </source>
</reference>
<evidence type="ECO:0000313" key="1">
    <source>
        <dbReference type="EMBL" id="KAK3732324.1"/>
    </source>
</evidence>
<dbReference type="EMBL" id="JAWDGP010006973">
    <property type="protein sequence ID" value="KAK3732324.1"/>
    <property type="molecule type" value="Genomic_DNA"/>
</dbReference>
<dbReference type="AlphaFoldDB" id="A0AAE1CS68"/>
<keyword evidence="2" id="KW-1185">Reference proteome</keyword>
<sequence>MLETKSVLFEWFWPETLPAEILSTTSSKGDPHGSGHNNWTKVIRPLCTKHEPECMQPARLAASVSSLQVLYAFPKENLISPDSILEKCVYRDKFRPFVDQTDVQALSNWTYPSRYWILKEDRECKISFPVTISLTIWFEKSADPKGGRQRERTALIIHLEAEHPKTSKSGKVTWRGWCLINISSGSRPRGRYQITLQKSSRAKLAVEFYVFEVLSGVRNYCGNSIGTDMTVPWHYSDSQTVAGSVANSDTRLGLLMKHQDLGLGELGRLDLSR</sequence>
<proteinExistence type="predicted"/>
<comment type="caution">
    <text evidence="1">The sequence shown here is derived from an EMBL/GenBank/DDBJ whole genome shotgun (WGS) entry which is preliminary data.</text>
</comment>
<organism evidence="1 2">
    <name type="scientific">Elysia crispata</name>
    <name type="common">lettuce slug</name>
    <dbReference type="NCBI Taxonomy" id="231223"/>
    <lineage>
        <taxon>Eukaryota</taxon>
        <taxon>Metazoa</taxon>
        <taxon>Spiralia</taxon>
        <taxon>Lophotrochozoa</taxon>
        <taxon>Mollusca</taxon>
        <taxon>Gastropoda</taxon>
        <taxon>Heterobranchia</taxon>
        <taxon>Euthyneura</taxon>
        <taxon>Panpulmonata</taxon>
        <taxon>Sacoglossa</taxon>
        <taxon>Placobranchoidea</taxon>
        <taxon>Plakobranchidae</taxon>
        <taxon>Elysia</taxon>
    </lineage>
</organism>